<feature type="compositionally biased region" description="Basic residues" evidence="1">
    <location>
        <begin position="1"/>
        <end position="14"/>
    </location>
</feature>
<organism evidence="2 3">
    <name type="scientific">Musa balbisiana</name>
    <name type="common">Banana</name>
    <dbReference type="NCBI Taxonomy" id="52838"/>
    <lineage>
        <taxon>Eukaryota</taxon>
        <taxon>Viridiplantae</taxon>
        <taxon>Streptophyta</taxon>
        <taxon>Embryophyta</taxon>
        <taxon>Tracheophyta</taxon>
        <taxon>Spermatophyta</taxon>
        <taxon>Magnoliopsida</taxon>
        <taxon>Liliopsida</taxon>
        <taxon>Zingiberales</taxon>
        <taxon>Musaceae</taxon>
        <taxon>Musa</taxon>
    </lineage>
</organism>
<accession>A0A4S8IEF9</accession>
<protein>
    <submittedName>
        <fullName evidence="2">Uncharacterized protein</fullName>
    </submittedName>
</protein>
<gene>
    <name evidence="2" type="ORF">C4D60_Mb09t06610</name>
</gene>
<comment type="caution">
    <text evidence="2">The sequence shown here is derived from an EMBL/GenBank/DDBJ whole genome shotgun (WGS) entry which is preliminary data.</text>
</comment>
<proteinExistence type="predicted"/>
<evidence type="ECO:0000313" key="3">
    <source>
        <dbReference type="Proteomes" id="UP000317650"/>
    </source>
</evidence>
<evidence type="ECO:0000256" key="1">
    <source>
        <dbReference type="SAM" id="MobiDB-lite"/>
    </source>
</evidence>
<reference evidence="2 3" key="1">
    <citation type="journal article" date="2019" name="Nat. Plants">
        <title>Genome sequencing of Musa balbisiana reveals subgenome evolution and function divergence in polyploid bananas.</title>
        <authorList>
            <person name="Yao X."/>
        </authorList>
    </citation>
    <scope>NUCLEOTIDE SEQUENCE [LARGE SCALE GENOMIC DNA]</scope>
    <source>
        <strain evidence="3">cv. DH-PKW</strain>
        <tissue evidence="2">Leaves</tissue>
    </source>
</reference>
<dbReference type="AlphaFoldDB" id="A0A4S8IEF9"/>
<dbReference type="Proteomes" id="UP000317650">
    <property type="component" value="Chromosome 9"/>
</dbReference>
<evidence type="ECO:0000313" key="2">
    <source>
        <dbReference type="EMBL" id="THU46598.1"/>
    </source>
</evidence>
<dbReference type="EMBL" id="PYDT01000010">
    <property type="protein sequence ID" value="THU46598.1"/>
    <property type="molecule type" value="Genomic_DNA"/>
</dbReference>
<sequence>MAPPKKSKKPKRKAKDPSKLGDRSNAAHVELKAGDTEWWYTFWHKNGGSPVASGIQGCASTEPMGELDEMKVHAKEMVRLLKKGMKKVKTSCKKGWRKAKNAAATWKKLPSPIKKKLVKKGKQSFHE</sequence>
<name>A0A4S8IEF9_MUSBA</name>
<feature type="region of interest" description="Disordered" evidence="1">
    <location>
        <begin position="1"/>
        <end position="27"/>
    </location>
</feature>
<keyword evidence="3" id="KW-1185">Reference proteome</keyword>